<dbReference type="RefSeq" id="WP_273737038.1">
    <property type="nucleotide sequence ID" value="NZ_JAQIVI010000034.1"/>
</dbReference>
<dbReference type="Proteomes" id="UP001596383">
    <property type="component" value="Unassembled WGS sequence"/>
</dbReference>
<sequence>MFDRPILEKPASVGVEPGMIGGGKLEYIARCSDSDACDAIALLSHSVRNTANASADRVTWAVIDDSKPDTDQAVARSRLSDLSRDQRLVLEVMVDVHPATTGGVYEAYCERAANQVYDRTLRGWLPKLERYELMVKSGPEYEPVYEVREIALKELGIVV</sequence>
<evidence type="ECO:0000313" key="1">
    <source>
        <dbReference type="EMBL" id="MFC6763933.1"/>
    </source>
</evidence>
<organism evidence="1 2">
    <name type="scientific">Natrinema soli</name>
    <dbReference type="NCBI Taxonomy" id="1930624"/>
    <lineage>
        <taxon>Archaea</taxon>
        <taxon>Methanobacteriati</taxon>
        <taxon>Methanobacteriota</taxon>
        <taxon>Stenosarchaea group</taxon>
        <taxon>Halobacteria</taxon>
        <taxon>Halobacteriales</taxon>
        <taxon>Natrialbaceae</taxon>
        <taxon>Natrinema</taxon>
    </lineage>
</organism>
<name>A0ABD5SFT0_9EURY</name>
<keyword evidence="2" id="KW-1185">Reference proteome</keyword>
<gene>
    <name evidence="1" type="ORF">ACFQE6_02325</name>
</gene>
<protein>
    <submittedName>
        <fullName evidence="1">Uncharacterized protein</fullName>
    </submittedName>
</protein>
<dbReference type="EMBL" id="JBHSWV010000034">
    <property type="protein sequence ID" value="MFC6763933.1"/>
    <property type="molecule type" value="Genomic_DNA"/>
</dbReference>
<proteinExistence type="predicted"/>
<accession>A0ABD5SFT0</accession>
<evidence type="ECO:0000313" key="2">
    <source>
        <dbReference type="Proteomes" id="UP001596383"/>
    </source>
</evidence>
<reference evidence="1 2" key="1">
    <citation type="journal article" date="2019" name="Int. J. Syst. Evol. Microbiol.">
        <title>The Global Catalogue of Microorganisms (GCM) 10K type strain sequencing project: providing services to taxonomists for standard genome sequencing and annotation.</title>
        <authorList>
            <consortium name="The Broad Institute Genomics Platform"/>
            <consortium name="The Broad Institute Genome Sequencing Center for Infectious Disease"/>
            <person name="Wu L."/>
            <person name="Ma J."/>
        </authorList>
    </citation>
    <scope>NUCLEOTIDE SEQUENCE [LARGE SCALE GENOMIC DNA]</scope>
    <source>
        <strain evidence="1 2">LMG 29247</strain>
    </source>
</reference>
<comment type="caution">
    <text evidence="1">The sequence shown here is derived from an EMBL/GenBank/DDBJ whole genome shotgun (WGS) entry which is preliminary data.</text>
</comment>
<dbReference type="AlphaFoldDB" id="A0ABD5SFT0"/>